<comment type="subunit">
    <text evidence="3">UreD, UreF and UreG form a complex that acts as a GTP-hydrolysis-dependent molecular chaperone, activating the urease apoprotein by helping to assemble the nickel containing metallocenter of UreC. The UreE protein probably delivers the nickel.</text>
</comment>
<gene>
    <name evidence="3" type="primary">ureD</name>
    <name evidence="4" type="ORF">HF878_05985</name>
</gene>
<dbReference type="HAMAP" id="MF_01384">
    <property type="entry name" value="UreD"/>
    <property type="match status" value="1"/>
</dbReference>
<dbReference type="AlphaFoldDB" id="A0A848B4E6"/>
<sequence>MAQEGERNFFDQVSTLSLTIAPGKIRDLSFTAPFKVLRPFHAQDFLQIMVAKVSAGLMAGDRQELEIRLEDGACAEFLSQSYEKIHRMERGKAKRIGTITVGRGAVLYYAPLPVLPFADSAFQSSFAIALADESSRLFYSDVLACGRAARQERFAYRLYESRVRVRRADRLIYADHLRFAPQAQDVSLEGFTGYEGCTHLGTFLFFGFPLEEEKLRGFAAAHIPEQVLWGVTRLASGDLCLKALAQGSEPLVRLQQACKEFLGRKISTDI</sequence>
<comment type="similarity">
    <text evidence="1 3">Belongs to the UreD family.</text>
</comment>
<dbReference type="PANTHER" id="PTHR33643">
    <property type="entry name" value="UREASE ACCESSORY PROTEIN D"/>
    <property type="match status" value="1"/>
</dbReference>
<keyword evidence="3" id="KW-0996">Nickel insertion</keyword>
<evidence type="ECO:0000256" key="2">
    <source>
        <dbReference type="ARBA" id="ARBA00023186"/>
    </source>
</evidence>
<comment type="caution">
    <text evidence="4">The sequence shown here is derived from an EMBL/GenBank/DDBJ whole genome shotgun (WGS) entry which is preliminary data.</text>
</comment>
<name>A0A848B4E6_9FIRM</name>
<proteinExistence type="inferred from homology"/>
<dbReference type="Proteomes" id="UP000543804">
    <property type="component" value="Unassembled WGS sequence"/>
</dbReference>
<evidence type="ECO:0000256" key="3">
    <source>
        <dbReference type="HAMAP-Rule" id="MF_01384"/>
    </source>
</evidence>
<comment type="subcellular location">
    <subcellularLocation>
        <location evidence="3">Cytoplasm</location>
    </subcellularLocation>
</comment>
<evidence type="ECO:0000313" key="5">
    <source>
        <dbReference type="Proteomes" id="UP000543804"/>
    </source>
</evidence>
<keyword evidence="3" id="KW-0963">Cytoplasm</keyword>
<dbReference type="PANTHER" id="PTHR33643:SF1">
    <property type="entry name" value="UREASE ACCESSORY PROTEIN D"/>
    <property type="match status" value="1"/>
</dbReference>
<dbReference type="EMBL" id="JABAFA010000017">
    <property type="protein sequence ID" value="NMD99030.1"/>
    <property type="molecule type" value="Genomic_DNA"/>
</dbReference>
<comment type="function">
    <text evidence="3">Required for maturation of urease via the functional incorporation of the urease nickel metallocenter.</text>
</comment>
<evidence type="ECO:0000256" key="1">
    <source>
        <dbReference type="ARBA" id="ARBA00007177"/>
    </source>
</evidence>
<protein>
    <recommendedName>
        <fullName evidence="3">Urease accessory protein UreD</fullName>
    </recommendedName>
</protein>
<dbReference type="GO" id="GO:0016151">
    <property type="term" value="F:nickel cation binding"/>
    <property type="evidence" value="ECO:0007669"/>
    <property type="project" value="UniProtKB-UniRule"/>
</dbReference>
<keyword evidence="2 3" id="KW-0143">Chaperone</keyword>
<accession>A0A848B4E6</accession>
<organism evidence="4 5">
    <name type="scientific">Selenomonas bovis</name>
    <dbReference type="NCBI Taxonomy" id="416586"/>
    <lineage>
        <taxon>Bacteria</taxon>
        <taxon>Bacillati</taxon>
        <taxon>Bacillota</taxon>
        <taxon>Negativicutes</taxon>
        <taxon>Selenomonadales</taxon>
        <taxon>Selenomonadaceae</taxon>
        <taxon>Selenomonas</taxon>
    </lineage>
</organism>
<evidence type="ECO:0000313" key="4">
    <source>
        <dbReference type="EMBL" id="NMD99030.1"/>
    </source>
</evidence>
<dbReference type="GO" id="GO:0005737">
    <property type="term" value="C:cytoplasm"/>
    <property type="evidence" value="ECO:0007669"/>
    <property type="project" value="UniProtKB-SubCell"/>
</dbReference>
<dbReference type="Pfam" id="PF01774">
    <property type="entry name" value="UreD"/>
    <property type="match status" value="1"/>
</dbReference>
<keyword evidence="5" id="KW-1185">Reference proteome</keyword>
<dbReference type="InterPro" id="IPR002669">
    <property type="entry name" value="UreD"/>
</dbReference>
<reference evidence="4 5" key="1">
    <citation type="submission" date="2020-04" db="EMBL/GenBank/DDBJ databases">
        <authorList>
            <person name="Hitch T.C.A."/>
            <person name="Wylensek D."/>
            <person name="Clavel T."/>
        </authorList>
    </citation>
    <scope>NUCLEOTIDE SEQUENCE [LARGE SCALE GENOMIC DNA]</scope>
    <source>
        <strain evidence="4 5">PG-130-P53-12</strain>
    </source>
</reference>